<dbReference type="AlphaFoldDB" id="X1T621"/>
<proteinExistence type="predicted"/>
<comment type="caution">
    <text evidence="1">The sequence shown here is derived from an EMBL/GenBank/DDBJ whole genome shotgun (WGS) entry which is preliminary data.</text>
</comment>
<protein>
    <submittedName>
        <fullName evidence="1">Uncharacterized protein</fullName>
    </submittedName>
</protein>
<organism evidence="1">
    <name type="scientific">marine sediment metagenome</name>
    <dbReference type="NCBI Taxonomy" id="412755"/>
    <lineage>
        <taxon>unclassified sequences</taxon>
        <taxon>metagenomes</taxon>
        <taxon>ecological metagenomes</taxon>
    </lineage>
</organism>
<dbReference type="InterPro" id="IPR050683">
    <property type="entry name" value="Bact_Polysacc_Export_ATP-bd"/>
</dbReference>
<sequence>GRENVYINAAILGMTKKEVDEKFGDIIEFADIGDFIDTPVKFYSSGMFVRNNLSTPTLSLTATV</sequence>
<name>X1T621_9ZZZZ</name>
<dbReference type="PANTHER" id="PTHR46743">
    <property type="entry name" value="TEICHOIC ACIDS EXPORT ATP-BINDING PROTEIN TAGH"/>
    <property type="match status" value="1"/>
</dbReference>
<evidence type="ECO:0000313" key="1">
    <source>
        <dbReference type="EMBL" id="GAI83000.1"/>
    </source>
</evidence>
<accession>X1T621</accession>
<feature type="non-terminal residue" evidence="1">
    <location>
        <position position="1"/>
    </location>
</feature>
<gene>
    <name evidence="1" type="ORF">S12H4_21397</name>
</gene>
<dbReference type="PANTHER" id="PTHR46743:SF2">
    <property type="entry name" value="TEICHOIC ACIDS EXPORT ATP-BINDING PROTEIN TAGH"/>
    <property type="match status" value="1"/>
</dbReference>
<reference evidence="1" key="1">
    <citation type="journal article" date="2014" name="Front. Microbiol.">
        <title>High frequency of phylogenetically diverse reductive dehalogenase-homologous genes in deep subseafloor sedimentary metagenomes.</title>
        <authorList>
            <person name="Kawai M."/>
            <person name="Futagami T."/>
            <person name="Toyoda A."/>
            <person name="Takaki Y."/>
            <person name="Nishi S."/>
            <person name="Hori S."/>
            <person name="Arai W."/>
            <person name="Tsubouchi T."/>
            <person name="Morono Y."/>
            <person name="Uchiyama I."/>
            <person name="Ito T."/>
            <person name="Fujiyama A."/>
            <person name="Inagaki F."/>
            <person name="Takami H."/>
        </authorList>
    </citation>
    <scope>NUCLEOTIDE SEQUENCE</scope>
    <source>
        <strain evidence="1">Expedition CK06-06</strain>
    </source>
</reference>
<dbReference type="EMBL" id="BARW01010999">
    <property type="protein sequence ID" value="GAI83000.1"/>
    <property type="molecule type" value="Genomic_DNA"/>
</dbReference>